<evidence type="ECO:0000313" key="2">
    <source>
        <dbReference type="Proteomes" id="UP000253551"/>
    </source>
</evidence>
<protein>
    <submittedName>
        <fullName evidence="1">Uncharacterized protein</fullName>
    </submittedName>
</protein>
<organism evidence="1 2">
    <name type="scientific">Rhizopus stolonifer</name>
    <name type="common">Rhizopus nigricans</name>
    <dbReference type="NCBI Taxonomy" id="4846"/>
    <lineage>
        <taxon>Eukaryota</taxon>
        <taxon>Fungi</taxon>
        <taxon>Fungi incertae sedis</taxon>
        <taxon>Mucoromycota</taxon>
        <taxon>Mucoromycotina</taxon>
        <taxon>Mucoromycetes</taxon>
        <taxon>Mucorales</taxon>
        <taxon>Mucorineae</taxon>
        <taxon>Rhizopodaceae</taxon>
        <taxon>Rhizopus</taxon>
    </lineage>
</organism>
<proteinExistence type="predicted"/>
<dbReference type="EMBL" id="PJQM01005155">
    <property type="protein sequence ID" value="RCH82298.1"/>
    <property type="molecule type" value="Genomic_DNA"/>
</dbReference>
<gene>
    <name evidence="1" type="ORF">CU098_005426</name>
</gene>
<dbReference type="OrthoDB" id="2281119at2759"/>
<accession>A0A367IX88</accession>
<evidence type="ECO:0000313" key="1">
    <source>
        <dbReference type="EMBL" id="RCH82298.1"/>
    </source>
</evidence>
<dbReference type="AlphaFoldDB" id="A0A367IX88"/>
<keyword evidence="2" id="KW-1185">Reference proteome</keyword>
<dbReference type="Proteomes" id="UP000253551">
    <property type="component" value="Unassembled WGS sequence"/>
</dbReference>
<feature type="non-terminal residue" evidence="1">
    <location>
        <position position="218"/>
    </location>
</feature>
<sequence>MNEEFVARLITYSLQLKQEYGRLPKVLITTIKSITAKVKSKFKNLENEYMHTMNCDLWAESCQIISAKSIQTQLNNNPLNKLVALGHFLIQQKRNILSIGRKHDPTIQLLYQISEDKFENECYVEEEKLVVIKDLCFKAKTQFEKIVKCLQKERKFNKNRETTPIEDTPDISNLITVSYNNDIAMDERSFTEEFKIKQGRMSWERCYDEGRNRGFFLN</sequence>
<name>A0A367IX88_RHIST</name>
<reference evidence="1 2" key="1">
    <citation type="journal article" date="2018" name="G3 (Bethesda)">
        <title>Phylogenetic and Phylogenomic Definition of Rhizopus Species.</title>
        <authorList>
            <person name="Gryganskyi A.P."/>
            <person name="Golan J."/>
            <person name="Dolatabadi S."/>
            <person name="Mondo S."/>
            <person name="Robb S."/>
            <person name="Idnurm A."/>
            <person name="Muszewska A."/>
            <person name="Steczkiewicz K."/>
            <person name="Masonjones S."/>
            <person name="Liao H.L."/>
            <person name="Gajdeczka M.T."/>
            <person name="Anike F."/>
            <person name="Vuek A."/>
            <person name="Anishchenko I.M."/>
            <person name="Voigt K."/>
            <person name="de Hoog G.S."/>
            <person name="Smith M.E."/>
            <person name="Heitman J."/>
            <person name="Vilgalys R."/>
            <person name="Stajich J.E."/>
        </authorList>
    </citation>
    <scope>NUCLEOTIDE SEQUENCE [LARGE SCALE GENOMIC DNA]</scope>
    <source>
        <strain evidence="1 2">LSU 92-RS-03</strain>
    </source>
</reference>
<comment type="caution">
    <text evidence="1">The sequence shown here is derived from an EMBL/GenBank/DDBJ whole genome shotgun (WGS) entry which is preliminary data.</text>
</comment>